<keyword evidence="6" id="KW-1185">Reference proteome</keyword>
<sequence length="110" mass="12148">MECKDAMTVKLSHALPQRVDDASAFLKGLANPHRLMILCALAQGERNVSALIAETGVAPASMSQHLSKLKDEGVVDFRRDHRTLTYFIAHPATIQIMAVLYDHFCARDDA</sequence>
<protein>
    <submittedName>
        <fullName evidence="5">Biofilm growth-associated repressor</fullName>
    </submittedName>
</protein>
<dbReference type="GO" id="GO:0003677">
    <property type="term" value="F:DNA binding"/>
    <property type="evidence" value="ECO:0007669"/>
    <property type="project" value="UniProtKB-KW"/>
</dbReference>
<evidence type="ECO:0000313" key="6">
    <source>
        <dbReference type="Proteomes" id="UP000289220"/>
    </source>
</evidence>
<dbReference type="AlphaFoldDB" id="A0A7Z9C791"/>
<dbReference type="Gene3D" id="1.10.10.10">
    <property type="entry name" value="Winged helix-like DNA-binding domain superfamily/Winged helix DNA-binding domain"/>
    <property type="match status" value="1"/>
</dbReference>
<evidence type="ECO:0000313" key="5">
    <source>
        <dbReference type="EMBL" id="VDC51796.1"/>
    </source>
</evidence>
<dbReference type="EMBL" id="UXHF01000087">
    <property type="protein sequence ID" value="VDC51796.1"/>
    <property type="molecule type" value="Genomic_DNA"/>
</dbReference>
<dbReference type="PANTHER" id="PTHR43132:SF2">
    <property type="entry name" value="ARSENICAL RESISTANCE OPERON REPRESSOR ARSR-RELATED"/>
    <property type="match status" value="1"/>
</dbReference>
<evidence type="ECO:0000256" key="2">
    <source>
        <dbReference type="ARBA" id="ARBA00023125"/>
    </source>
</evidence>
<dbReference type="InterPro" id="IPR036390">
    <property type="entry name" value="WH_DNA-bd_sf"/>
</dbReference>
<dbReference type="Pfam" id="PF01022">
    <property type="entry name" value="HTH_5"/>
    <property type="match status" value="1"/>
</dbReference>
<keyword evidence="2" id="KW-0238">DNA-binding</keyword>
<comment type="caution">
    <text evidence="5">The sequence shown here is derived from an EMBL/GenBank/DDBJ whole genome shotgun (WGS) entry which is preliminary data.</text>
</comment>
<evidence type="ECO:0000256" key="1">
    <source>
        <dbReference type="ARBA" id="ARBA00023015"/>
    </source>
</evidence>
<dbReference type="InterPro" id="IPR011991">
    <property type="entry name" value="ArsR-like_HTH"/>
</dbReference>
<evidence type="ECO:0000256" key="3">
    <source>
        <dbReference type="ARBA" id="ARBA00023163"/>
    </source>
</evidence>
<dbReference type="Proteomes" id="UP000289220">
    <property type="component" value="Unassembled WGS sequence"/>
</dbReference>
<organism evidence="5 6">
    <name type="scientific">Brevundimonas mediterranea</name>
    <dbReference type="NCBI Taxonomy" id="74329"/>
    <lineage>
        <taxon>Bacteria</taxon>
        <taxon>Pseudomonadati</taxon>
        <taxon>Pseudomonadota</taxon>
        <taxon>Alphaproteobacteria</taxon>
        <taxon>Caulobacterales</taxon>
        <taxon>Caulobacteraceae</taxon>
        <taxon>Brevundimonas</taxon>
    </lineage>
</organism>
<dbReference type="PANTHER" id="PTHR43132">
    <property type="entry name" value="ARSENICAL RESISTANCE OPERON REPRESSOR ARSR-RELATED"/>
    <property type="match status" value="1"/>
</dbReference>
<dbReference type="InterPro" id="IPR036388">
    <property type="entry name" value="WH-like_DNA-bd_sf"/>
</dbReference>
<name>A0A7Z9C791_9CAUL</name>
<dbReference type="GO" id="GO:0003700">
    <property type="term" value="F:DNA-binding transcription factor activity"/>
    <property type="evidence" value="ECO:0007669"/>
    <property type="project" value="InterPro"/>
</dbReference>
<accession>A0A7Z9C791</accession>
<keyword evidence="1" id="KW-0805">Transcription regulation</keyword>
<dbReference type="SUPFAM" id="SSF46785">
    <property type="entry name" value="Winged helix' DNA-binding domain"/>
    <property type="match status" value="1"/>
</dbReference>
<dbReference type="InterPro" id="IPR051011">
    <property type="entry name" value="Metal_resp_trans_reg"/>
</dbReference>
<dbReference type="RefSeq" id="WP_230307715.1">
    <property type="nucleotide sequence ID" value="NZ_UXHF01000087.1"/>
</dbReference>
<feature type="domain" description="HTH arsR-type" evidence="4">
    <location>
        <begin position="14"/>
        <end position="108"/>
    </location>
</feature>
<gene>
    <name evidence="5" type="primary">bigR_2</name>
    <name evidence="5" type="ORF">BREV_BREV_02988</name>
</gene>
<proteinExistence type="predicted"/>
<dbReference type="PRINTS" id="PR00778">
    <property type="entry name" value="HTHARSR"/>
</dbReference>
<evidence type="ECO:0000259" key="4">
    <source>
        <dbReference type="PROSITE" id="PS50987"/>
    </source>
</evidence>
<dbReference type="SMART" id="SM00418">
    <property type="entry name" value="HTH_ARSR"/>
    <property type="match status" value="1"/>
</dbReference>
<dbReference type="InterPro" id="IPR001845">
    <property type="entry name" value="HTH_ArsR_DNA-bd_dom"/>
</dbReference>
<dbReference type="NCBIfam" id="NF033788">
    <property type="entry name" value="HTH_metalloreg"/>
    <property type="match status" value="1"/>
</dbReference>
<keyword evidence="3" id="KW-0804">Transcription</keyword>
<dbReference type="PROSITE" id="PS50987">
    <property type="entry name" value="HTH_ARSR_2"/>
    <property type="match status" value="1"/>
</dbReference>
<dbReference type="CDD" id="cd00090">
    <property type="entry name" value="HTH_ARSR"/>
    <property type="match status" value="1"/>
</dbReference>
<reference evidence="5 6" key="1">
    <citation type="submission" date="2018-11" db="EMBL/GenBank/DDBJ databases">
        <authorList>
            <person name="Peiro R."/>
            <person name="Begona"/>
            <person name="Cbmso G."/>
            <person name="Lopez M."/>
            <person name="Gonzalez S."/>
            <person name="Sacristan E."/>
            <person name="Castillo E."/>
        </authorList>
    </citation>
    <scope>NUCLEOTIDE SEQUENCE [LARGE SCALE GENOMIC DNA]</scope>
    <source>
        <strain evidence="5">Brev_genome</strain>
    </source>
</reference>